<feature type="signal peptide" evidence="2">
    <location>
        <begin position="1"/>
        <end position="28"/>
    </location>
</feature>
<dbReference type="SUPFAM" id="SSF53474">
    <property type="entry name" value="alpha/beta-Hydrolases"/>
    <property type="match status" value="1"/>
</dbReference>
<dbReference type="InterPro" id="IPR049492">
    <property type="entry name" value="BD-FAE-like_dom"/>
</dbReference>
<dbReference type="AlphaFoldDB" id="A0A842I305"/>
<sequence length="280" mass="30042">MAKRWMAGLGLAAVFLAGTATLSGGAAAQETLSFGSDRHQAVDFYAAPNPGADVPLVLFIHGGGWRIGNRGYVQDKPEFFNGLGYAFASTGYRLVPDGTVEDQAEDIASAVALLRRRARALGFDGDRIVLVGHSAGAHLAALVATDPRYLRGDLGAISGVVLLDGAGYDVPRQMADARRFMARMYRNAFGTDRARQLALSPSEHTARPNAPDWLILYVASRHDSRAQSVGLGERLRAAGDHVRVEAMQDTNHGELNRGLGTDRSPATPVVQAYLRELFGR</sequence>
<dbReference type="InterPro" id="IPR029058">
    <property type="entry name" value="AB_hydrolase_fold"/>
</dbReference>
<dbReference type="EMBL" id="JACJVJ010000002">
    <property type="protein sequence ID" value="MBC2778700.1"/>
    <property type="molecule type" value="Genomic_DNA"/>
</dbReference>
<keyword evidence="1 4" id="KW-0378">Hydrolase</keyword>
<feature type="domain" description="BD-FAE-like" evidence="3">
    <location>
        <begin position="43"/>
        <end position="146"/>
    </location>
</feature>
<evidence type="ECO:0000256" key="1">
    <source>
        <dbReference type="ARBA" id="ARBA00022801"/>
    </source>
</evidence>
<dbReference type="PANTHER" id="PTHR48081:SF33">
    <property type="entry name" value="KYNURENINE FORMAMIDASE"/>
    <property type="match status" value="1"/>
</dbReference>
<protein>
    <submittedName>
        <fullName evidence="4">Alpha/beta hydrolase</fullName>
    </submittedName>
</protein>
<feature type="chain" id="PRO_5032771939" evidence="2">
    <location>
        <begin position="29"/>
        <end position="280"/>
    </location>
</feature>
<evidence type="ECO:0000256" key="2">
    <source>
        <dbReference type="SAM" id="SignalP"/>
    </source>
</evidence>
<comment type="caution">
    <text evidence="4">The sequence shown here is derived from an EMBL/GenBank/DDBJ whole genome shotgun (WGS) entry which is preliminary data.</text>
</comment>
<dbReference type="Proteomes" id="UP000564378">
    <property type="component" value="Unassembled WGS sequence"/>
</dbReference>
<evidence type="ECO:0000313" key="5">
    <source>
        <dbReference type="Proteomes" id="UP000564378"/>
    </source>
</evidence>
<dbReference type="RefSeq" id="WP_185801936.1">
    <property type="nucleotide sequence ID" value="NZ_JACJVJ010000002.1"/>
</dbReference>
<dbReference type="InterPro" id="IPR050300">
    <property type="entry name" value="GDXG_lipolytic_enzyme"/>
</dbReference>
<evidence type="ECO:0000259" key="3">
    <source>
        <dbReference type="Pfam" id="PF20434"/>
    </source>
</evidence>
<name>A0A842I305_9SPHN</name>
<accession>A0A842I305</accession>
<dbReference type="Gene3D" id="3.40.50.1820">
    <property type="entry name" value="alpha/beta hydrolase"/>
    <property type="match status" value="1"/>
</dbReference>
<keyword evidence="2" id="KW-0732">Signal</keyword>
<dbReference type="GO" id="GO:0016787">
    <property type="term" value="F:hydrolase activity"/>
    <property type="evidence" value="ECO:0007669"/>
    <property type="project" value="UniProtKB-KW"/>
</dbReference>
<dbReference type="PANTHER" id="PTHR48081">
    <property type="entry name" value="AB HYDROLASE SUPERFAMILY PROTEIN C4A8.06C"/>
    <property type="match status" value="1"/>
</dbReference>
<keyword evidence="5" id="KW-1185">Reference proteome</keyword>
<evidence type="ECO:0000313" key="4">
    <source>
        <dbReference type="EMBL" id="MBC2778700.1"/>
    </source>
</evidence>
<proteinExistence type="predicted"/>
<gene>
    <name evidence="4" type="ORF">H6P80_13835</name>
</gene>
<organism evidence="4 5">
    <name type="scientific">Parasphingopyxis marina</name>
    <dbReference type="NCBI Taxonomy" id="2761622"/>
    <lineage>
        <taxon>Bacteria</taxon>
        <taxon>Pseudomonadati</taxon>
        <taxon>Pseudomonadota</taxon>
        <taxon>Alphaproteobacteria</taxon>
        <taxon>Sphingomonadales</taxon>
        <taxon>Sphingomonadaceae</taxon>
        <taxon>Parasphingopyxis</taxon>
    </lineage>
</organism>
<dbReference type="Pfam" id="PF20434">
    <property type="entry name" value="BD-FAE"/>
    <property type="match status" value="1"/>
</dbReference>
<reference evidence="4 5" key="1">
    <citation type="submission" date="2020-08" db="EMBL/GenBank/DDBJ databases">
        <title>Draft genome sequence of Parasphingopyxis sp. GrpM-11.</title>
        <authorList>
            <person name="Oh J."/>
            <person name="Roh D.-H."/>
        </authorList>
    </citation>
    <scope>NUCLEOTIDE SEQUENCE [LARGE SCALE GENOMIC DNA]</scope>
    <source>
        <strain evidence="4 5">GrpM-11</strain>
    </source>
</reference>